<keyword evidence="2" id="KW-0862">Zinc</keyword>
<dbReference type="AlphaFoldDB" id="A0AAD9L4E3"/>
<dbReference type="GO" id="GO:0046872">
    <property type="term" value="F:metal ion binding"/>
    <property type="evidence" value="ECO:0007669"/>
    <property type="project" value="UniProtKB-KW"/>
</dbReference>
<feature type="binding site" evidence="2">
    <location>
        <position position="325"/>
    </location>
    <ligand>
        <name>Zn(2+)</name>
        <dbReference type="ChEBI" id="CHEBI:29105"/>
    </ligand>
</feature>
<feature type="binding site" evidence="2">
    <location>
        <position position="278"/>
    </location>
    <ligand>
        <name>Zn(2+)</name>
        <dbReference type="ChEBI" id="CHEBI:29105"/>
    </ligand>
</feature>
<dbReference type="InterPro" id="IPR007822">
    <property type="entry name" value="LANC-like"/>
</dbReference>
<dbReference type="Pfam" id="PF05147">
    <property type="entry name" value="LANC_like"/>
    <property type="match status" value="1"/>
</dbReference>
<sequence length="401" mass="45860">MSDREFANTFPDYAGEKLLNAQGKIADDLRKQLQSEIDRQLQRLYEGLASTDPSDYSIYTGSTGIALLHFHLSNIFDHDENPRYLKRALSYVEHPLRHLKRKKATFLCGDAGPLALAAVLYHRIGHQDKCEDCLNRLFSRHKDVSSDHVDLPDEFLFGRVGYLFALLFVQRHLGKEYVNPDLISEVFRTIISSGKKLAQRERSECPLMYAWHDKEYLGAAHGLVGIFYTLMLVEDPVYKNVLRELVKPSIDWLMTLRYQSGNYPSSIGSTTDKLVHWCHGAPGWVHMFAQAYKTFGDVKYLEAARGCGEVVWRRGLLRKGYGICHGVAGNAYTFLTVYRLTGDEKYLYRAYKFAEWCFDYGKHGCRTPDRPLSLFEGLAGTIYFLADLLHPADAKFPAFQL</sequence>
<evidence type="ECO:0000313" key="4">
    <source>
        <dbReference type="Proteomes" id="UP001209878"/>
    </source>
</evidence>
<accession>A0AAD9L4E3</accession>
<feature type="binding site" evidence="2">
    <location>
        <position position="324"/>
    </location>
    <ligand>
        <name>Zn(2+)</name>
        <dbReference type="ChEBI" id="CHEBI:29105"/>
    </ligand>
</feature>
<name>A0AAD9L4E3_RIDPI</name>
<evidence type="ECO:0000256" key="2">
    <source>
        <dbReference type="PIRSR" id="PIRSR607822-1"/>
    </source>
</evidence>
<keyword evidence="2" id="KW-0479">Metal-binding</keyword>
<dbReference type="PANTHER" id="PTHR12736">
    <property type="entry name" value="LANC-LIKE PROTEIN"/>
    <property type="match status" value="1"/>
</dbReference>
<dbReference type="Gene3D" id="1.50.10.10">
    <property type="match status" value="1"/>
</dbReference>
<dbReference type="InterPro" id="IPR020464">
    <property type="entry name" value="LanC-like_prot_euk"/>
</dbReference>
<dbReference type="PRINTS" id="PR01951">
    <property type="entry name" value="LANCEUKARYTE"/>
</dbReference>
<dbReference type="Proteomes" id="UP001209878">
    <property type="component" value="Unassembled WGS sequence"/>
</dbReference>
<evidence type="ECO:0000256" key="1">
    <source>
        <dbReference type="ARBA" id="ARBA00007179"/>
    </source>
</evidence>
<organism evidence="3 4">
    <name type="scientific">Ridgeia piscesae</name>
    <name type="common">Tubeworm</name>
    <dbReference type="NCBI Taxonomy" id="27915"/>
    <lineage>
        <taxon>Eukaryota</taxon>
        <taxon>Metazoa</taxon>
        <taxon>Spiralia</taxon>
        <taxon>Lophotrochozoa</taxon>
        <taxon>Annelida</taxon>
        <taxon>Polychaeta</taxon>
        <taxon>Sedentaria</taxon>
        <taxon>Canalipalpata</taxon>
        <taxon>Sabellida</taxon>
        <taxon>Siboglinidae</taxon>
        <taxon>Ridgeia</taxon>
    </lineage>
</organism>
<comment type="similarity">
    <text evidence="1">Belongs to the LanC-like protein family.</text>
</comment>
<dbReference type="SMART" id="SM01260">
    <property type="entry name" value="LANC_like"/>
    <property type="match status" value="1"/>
</dbReference>
<dbReference type="InterPro" id="IPR012341">
    <property type="entry name" value="6hp_glycosidase-like_sf"/>
</dbReference>
<comment type="caution">
    <text evidence="3">The sequence shown here is derived from an EMBL/GenBank/DDBJ whole genome shotgun (WGS) entry which is preliminary data.</text>
</comment>
<dbReference type="EMBL" id="JAODUO010000321">
    <property type="protein sequence ID" value="KAK2183154.1"/>
    <property type="molecule type" value="Genomic_DNA"/>
</dbReference>
<dbReference type="GO" id="GO:0031179">
    <property type="term" value="P:peptide modification"/>
    <property type="evidence" value="ECO:0007669"/>
    <property type="project" value="InterPro"/>
</dbReference>
<evidence type="ECO:0008006" key="5">
    <source>
        <dbReference type="Google" id="ProtNLM"/>
    </source>
</evidence>
<dbReference type="CDD" id="cd04794">
    <property type="entry name" value="euk_LANCL"/>
    <property type="match status" value="1"/>
</dbReference>
<dbReference type="GO" id="GO:0005975">
    <property type="term" value="P:carbohydrate metabolic process"/>
    <property type="evidence" value="ECO:0007669"/>
    <property type="project" value="InterPro"/>
</dbReference>
<dbReference type="GO" id="GO:0005886">
    <property type="term" value="C:plasma membrane"/>
    <property type="evidence" value="ECO:0007669"/>
    <property type="project" value="TreeGrafter"/>
</dbReference>
<dbReference type="PANTHER" id="PTHR12736:SF21">
    <property type="entry name" value="LANC-LIKE PROTEIN 2"/>
    <property type="match status" value="1"/>
</dbReference>
<dbReference type="PRINTS" id="PR01950">
    <property type="entry name" value="LANCSUPER"/>
</dbReference>
<evidence type="ECO:0000313" key="3">
    <source>
        <dbReference type="EMBL" id="KAK2183154.1"/>
    </source>
</evidence>
<gene>
    <name evidence="3" type="ORF">NP493_322g01013</name>
</gene>
<reference evidence="3" key="1">
    <citation type="journal article" date="2023" name="Mol. Biol. Evol.">
        <title>Third-Generation Sequencing Reveals the Adaptive Role of the Epigenome in Three Deep-Sea Polychaetes.</title>
        <authorList>
            <person name="Perez M."/>
            <person name="Aroh O."/>
            <person name="Sun Y."/>
            <person name="Lan Y."/>
            <person name="Juniper S.K."/>
            <person name="Young C.R."/>
            <person name="Angers B."/>
            <person name="Qian P.Y."/>
        </authorList>
    </citation>
    <scope>NUCLEOTIDE SEQUENCE</scope>
    <source>
        <strain evidence="3">R07B-5</strain>
    </source>
</reference>
<proteinExistence type="inferred from homology"/>
<keyword evidence="4" id="KW-1185">Reference proteome</keyword>
<dbReference type="SUPFAM" id="SSF158745">
    <property type="entry name" value="LanC-like"/>
    <property type="match status" value="1"/>
</dbReference>
<protein>
    <recommendedName>
        <fullName evidence="5">LanC-like protein 2</fullName>
    </recommendedName>
</protein>